<name>A0AAD9J399_9ANNE</name>
<dbReference type="Proteomes" id="UP001208570">
    <property type="component" value="Unassembled WGS sequence"/>
</dbReference>
<dbReference type="AlphaFoldDB" id="A0AAD9J399"/>
<evidence type="ECO:0000313" key="2">
    <source>
        <dbReference type="Proteomes" id="UP001208570"/>
    </source>
</evidence>
<keyword evidence="2" id="KW-1185">Reference proteome</keyword>
<dbReference type="SUPFAM" id="SSF81321">
    <property type="entry name" value="Family A G protein-coupled receptor-like"/>
    <property type="match status" value="1"/>
</dbReference>
<comment type="caution">
    <text evidence="1">The sequence shown here is derived from an EMBL/GenBank/DDBJ whole genome shotgun (WGS) entry which is preliminary data.</text>
</comment>
<evidence type="ECO:0000313" key="1">
    <source>
        <dbReference type="EMBL" id="KAK2145206.1"/>
    </source>
</evidence>
<proteinExistence type="predicted"/>
<reference evidence="1" key="1">
    <citation type="journal article" date="2023" name="Mol. Biol. Evol.">
        <title>Third-Generation Sequencing Reveals the Adaptive Role of the Epigenome in Three Deep-Sea Polychaetes.</title>
        <authorList>
            <person name="Perez M."/>
            <person name="Aroh O."/>
            <person name="Sun Y."/>
            <person name="Lan Y."/>
            <person name="Juniper S.K."/>
            <person name="Young C.R."/>
            <person name="Angers B."/>
            <person name="Qian P.Y."/>
        </authorList>
    </citation>
    <scope>NUCLEOTIDE SEQUENCE</scope>
    <source>
        <strain evidence="1">P08H-3</strain>
    </source>
</reference>
<dbReference type="Gene3D" id="1.20.1070.10">
    <property type="entry name" value="Rhodopsin 7-helix transmembrane proteins"/>
    <property type="match status" value="1"/>
</dbReference>
<sequence>MNSCVNPFLYAFLSQNFRKSFHRLLCGKRRYQAYNIDMERTNARGLEPLTRTTVVNGRNGVNLEERVENCENAA</sequence>
<organism evidence="1 2">
    <name type="scientific">Paralvinella palmiformis</name>
    <dbReference type="NCBI Taxonomy" id="53620"/>
    <lineage>
        <taxon>Eukaryota</taxon>
        <taxon>Metazoa</taxon>
        <taxon>Spiralia</taxon>
        <taxon>Lophotrochozoa</taxon>
        <taxon>Annelida</taxon>
        <taxon>Polychaeta</taxon>
        <taxon>Sedentaria</taxon>
        <taxon>Canalipalpata</taxon>
        <taxon>Terebellida</taxon>
        <taxon>Terebelliformia</taxon>
        <taxon>Alvinellidae</taxon>
        <taxon>Paralvinella</taxon>
    </lineage>
</organism>
<protein>
    <submittedName>
        <fullName evidence="1">Uncharacterized protein</fullName>
    </submittedName>
</protein>
<accession>A0AAD9J399</accession>
<dbReference type="EMBL" id="JAODUP010000695">
    <property type="protein sequence ID" value="KAK2145206.1"/>
    <property type="molecule type" value="Genomic_DNA"/>
</dbReference>
<gene>
    <name evidence="1" type="ORF">LSH36_695g01010</name>
</gene>